<protein>
    <submittedName>
        <fullName evidence="1">tRNA uridine 5-carboxymethylaminomethyl modification enzyme MnmG</fullName>
    </submittedName>
</protein>
<accession>A0AAD9C6H5</accession>
<organism evidence="1 2">
    <name type="scientific">Dissostichus eleginoides</name>
    <name type="common">Patagonian toothfish</name>
    <name type="synonym">Dissostichus amissus</name>
    <dbReference type="NCBI Taxonomy" id="100907"/>
    <lineage>
        <taxon>Eukaryota</taxon>
        <taxon>Metazoa</taxon>
        <taxon>Chordata</taxon>
        <taxon>Craniata</taxon>
        <taxon>Vertebrata</taxon>
        <taxon>Euteleostomi</taxon>
        <taxon>Actinopterygii</taxon>
        <taxon>Neopterygii</taxon>
        <taxon>Teleostei</taxon>
        <taxon>Neoteleostei</taxon>
        <taxon>Acanthomorphata</taxon>
        <taxon>Eupercaria</taxon>
        <taxon>Perciformes</taxon>
        <taxon>Notothenioidei</taxon>
        <taxon>Nototheniidae</taxon>
        <taxon>Dissostichus</taxon>
    </lineage>
</organism>
<evidence type="ECO:0000313" key="1">
    <source>
        <dbReference type="EMBL" id="KAK1895434.1"/>
    </source>
</evidence>
<comment type="caution">
    <text evidence="1">The sequence shown here is derived from an EMBL/GenBank/DDBJ whole genome shotgun (WGS) entry which is preliminary data.</text>
</comment>
<proteinExistence type="predicted"/>
<gene>
    <name evidence="1" type="ORF">KUDE01_020885</name>
</gene>
<sequence>MRLWQHPRSQLHPQLLRVQRWRVLCRELVHNSPMHLQQIVKVGSSRCLGLQDKHNTQRGLQRKWSRASPW</sequence>
<name>A0AAD9C6H5_DISEL</name>
<dbReference type="EMBL" id="JASDAP010000010">
    <property type="protein sequence ID" value="KAK1895434.1"/>
    <property type="molecule type" value="Genomic_DNA"/>
</dbReference>
<evidence type="ECO:0000313" key="2">
    <source>
        <dbReference type="Proteomes" id="UP001228049"/>
    </source>
</evidence>
<dbReference type="Proteomes" id="UP001228049">
    <property type="component" value="Unassembled WGS sequence"/>
</dbReference>
<keyword evidence="2" id="KW-1185">Reference proteome</keyword>
<dbReference type="AlphaFoldDB" id="A0AAD9C6H5"/>
<reference evidence="1" key="1">
    <citation type="submission" date="2023-04" db="EMBL/GenBank/DDBJ databases">
        <title>Chromosome-level genome of Chaenocephalus aceratus.</title>
        <authorList>
            <person name="Park H."/>
        </authorList>
    </citation>
    <scope>NUCLEOTIDE SEQUENCE</scope>
    <source>
        <strain evidence="1">DE</strain>
        <tissue evidence="1">Muscle</tissue>
    </source>
</reference>